<protein>
    <submittedName>
        <fullName evidence="1">Uncharacterized protein</fullName>
    </submittedName>
</protein>
<dbReference type="Proteomes" id="UP001239111">
    <property type="component" value="Chromosome 2"/>
</dbReference>
<proteinExistence type="predicted"/>
<gene>
    <name evidence="1" type="ORF">QAD02_011096</name>
</gene>
<comment type="caution">
    <text evidence="1">The sequence shown here is derived from an EMBL/GenBank/DDBJ whole genome shotgun (WGS) entry which is preliminary data.</text>
</comment>
<evidence type="ECO:0000313" key="2">
    <source>
        <dbReference type="Proteomes" id="UP001239111"/>
    </source>
</evidence>
<sequence length="655" mass="74998">MDFLDILFKIQAMSFSLAVGSPDLKNEDPSLEHGRNNQLLHLASHIADQCFSDSGTVVLSNESLNQSVSSMLNSNIPINIFTTDKDSPMRKHLRHKNVFKLNEEIVRNLTEPARSVIIIDQVDMNITKLLDEFRNSIWWRHDAPYLLIDGSEDNSCARANEVLTELWTFKILNAIFLCLKSANHPRILTLNPYGSISPNPWRALGKLKSGQQNVTLLQYNLRTNDALSGETGPALCRSLYFDKLKDVQGYNFKTSYMDLNDKVFQYDQTREGYDRCSGTATKPLCFVLRHINATFTAKKTKSYGFVNKYGKPDGSLLDISTETIDFLNLPHYTRDYWRIQTYPLHVARIKIVTHKKPIMFHNVLISHLNVQVLVTIFSLYVLLLIVLKYSLNTSWSSLVMEYFRVLVGAATVTQPKRLAPRLVLIFLISAMAIVTSCFQAYLSALTTSPENMPAVDSLADLIESKLIPSGQSSFKDMMSSEYLSSHYSVMEDYRECLRLVINGAPIACIVDEVHIPRQFDNDPRIHISRNNFLERSLSLTFTDDSPLVNKMNRVLSQMKEAGLFEIFRKEWNIQTDSDYPKYTNSDKSFMCENQVIIICTLCIAWSVSVIVFLIEIAYFNLKKLYPRRCNNTQALQVMRKEKICIQVRSVHFSRN</sequence>
<organism evidence="1 2">
    <name type="scientific">Eretmocerus hayati</name>
    <dbReference type="NCBI Taxonomy" id="131215"/>
    <lineage>
        <taxon>Eukaryota</taxon>
        <taxon>Metazoa</taxon>
        <taxon>Ecdysozoa</taxon>
        <taxon>Arthropoda</taxon>
        <taxon>Hexapoda</taxon>
        <taxon>Insecta</taxon>
        <taxon>Pterygota</taxon>
        <taxon>Neoptera</taxon>
        <taxon>Endopterygota</taxon>
        <taxon>Hymenoptera</taxon>
        <taxon>Apocrita</taxon>
        <taxon>Proctotrupomorpha</taxon>
        <taxon>Chalcidoidea</taxon>
        <taxon>Aphelinidae</taxon>
        <taxon>Aphelininae</taxon>
        <taxon>Eretmocerus</taxon>
    </lineage>
</organism>
<reference evidence="1" key="1">
    <citation type="submission" date="2023-04" db="EMBL/GenBank/DDBJ databases">
        <title>A chromosome-level genome assembly of the parasitoid wasp Eretmocerus hayati.</title>
        <authorList>
            <person name="Zhong Y."/>
            <person name="Liu S."/>
            <person name="Liu Y."/>
        </authorList>
    </citation>
    <scope>NUCLEOTIDE SEQUENCE</scope>
    <source>
        <strain evidence="1">ZJU_SS_LIU_2023</strain>
    </source>
</reference>
<evidence type="ECO:0000313" key="1">
    <source>
        <dbReference type="EMBL" id="KAJ8675310.1"/>
    </source>
</evidence>
<dbReference type="EMBL" id="CM056742">
    <property type="protein sequence ID" value="KAJ8675310.1"/>
    <property type="molecule type" value="Genomic_DNA"/>
</dbReference>
<accession>A0ACC2NVL1</accession>
<name>A0ACC2NVL1_9HYME</name>
<keyword evidence="2" id="KW-1185">Reference proteome</keyword>